<accession>A0A850HIW3</accession>
<gene>
    <name evidence="3" type="ORF">HUO12_12915</name>
</gene>
<dbReference type="PANTHER" id="PTHR35562">
    <property type="entry name" value="DNA ENDONUCLEASE SMRA-RELATED"/>
    <property type="match status" value="1"/>
</dbReference>
<feature type="domain" description="Smr" evidence="2">
    <location>
        <begin position="103"/>
        <end position="192"/>
    </location>
</feature>
<evidence type="ECO:0000313" key="3">
    <source>
        <dbReference type="EMBL" id="NVE95802.1"/>
    </source>
</evidence>
<dbReference type="EMBL" id="JABWTA010000001">
    <property type="protein sequence ID" value="NVE95802.1"/>
    <property type="molecule type" value="Genomic_DNA"/>
</dbReference>
<keyword evidence="4" id="KW-1185">Reference proteome</keyword>
<dbReference type="InterPro" id="IPR036063">
    <property type="entry name" value="Smr_dom_sf"/>
</dbReference>
<name>A0A850HIW3_9SPHN</name>
<evidence type="ECO:0000259" key="2">
    <source>
        <dbReference type="PROSITE" id="PS50828"/>
    </source>
</evidence>
<dbReference type="Pfam" id="PF01713">
    <property type="entry name" value="Smr"/>
    <property type="match status" value="1"/>
</dbReference>
<dbReference type="Proteomes" id="UP000546031">
    <property type="component" value="Unassembled WGS sequence"/>
</dbReference>
<dbReference type="PROSITE" id="PS50828">
    <property type="entry name" value="SMR"/>
    <property type="match status" value="1"/>
</dbReference>
<dbReference type="RefSeq" id="WP_176273994.1">
    <property type="nucleotide sequence ID" value="NZ_JABWTA010000001.1"/>
</dbReference>
<dbReference type="InterPro" id="IPR002625">
    <property type="entry name" value="Smr_dom"/>
</dbReference>
<reference evidence="3 4" key="1">
    <citation type="submission" date="2020-06" db="EMBL/GenBank/DDBJ databases">
        <title>Altererythrobacter lutimaris sp. nov., a marine bacterium isolated from a tidal flat.</title>
        <authorList>
            <person name="Kim D."/>
            <person name="Yoo Y."/>
            <person name="Kim J.-J."/>
        </authorList>
    </citation>
    <scope>NUCLEOTIDE SEQUENCE [LARGE SCALE GENOMIC DNA]</scope>
    <source>
        <strain evidence="3 4">JGD-16</strain>
    </source>
</reference>
<comment type="caution">
    <text evidence="3">The sequence shown here is derived from an EMBL/GenBank/DDBJ whole genome shotgun (WGS) entry which is preliminary data.</text>
</comment>
<organism evidence="3 4">
    <name type="scientific">Altererythrobacter lutimaris</name>
    <dbReference type="NCBI Taxonomy" id="2743979"/>
    <lineage>
        <taxon>Bacteria</taxon>
        <taxon>Pseudomonadati</taxon>
        <taxon>Pseudomonadota</taxon>
        <taxon>Alphaproteobacteria</taxon>
        <taxon>Sphingomonadales</taxon>
        <taxon>Erythrobacteraceae</taxon>
        <taxon>Altererythrobacter</taxon>
    </lineage>
</organism>
<evidence type="ECO:0000256" key="1">
    <source>
        <dbReference type="SAM" id="MobiDB-lite"/>
    </source>
</evidence>
<feature type="region of interest" description="Disordered" evidence="1">
    <location>
        <begin position="59"/>
        <end position="91"/>
    </location>
</feature>
<evidence type="ECO:0000313" key="4">
    <source>
        <dbReference type="Proteomes" id="UP000546031"/>
    </source>
</evidence>
<proteinExistence type="predicted"/>
<dbReference type="SUPFAM" id="SSF160443">
    <property type="entry name" value="SMR domain-like"/>
    <property type="match status" value="1"/>
</dbReference>
<dbReference type="PANTHER" id="PTHR35562:SF2">
    <property type="entry name" value="DNA ENDONUCLEASE SMRA-RELATED"/>
    <property type="match status" value="1"/>
</dbReference>
<dbReference type="Gene3D" id="3.30.1370.110">
    <property type="match status" value="1"/>
</dbReference>
<dbReference type="AlphaFoldDB" id="A0A850HIW3"/>
<protein>
    <submittedName>
        <fullName evidence="3">Smr/MutS family protein</fullName>
    </submittedName>
</protein>
<sequence>MSVPRGLTAEEAAAWAKLAQSVTPLEGKAAPKALEIKAIAQVSGHADLLEAASHAVPIKRPRKAPVARPRTSMPAQQPSAHAGLDSHWERRFKGGGVQPDVTLDLHDHSLDAAYQRLMSGLDQARAIDARVVLLITGRPRPVDPADRATRRGAIRAKVLDWIAASRHEGSIAAVRKAHQRHGGEGALYLVMKRRR</sequence>